<dbReference type="EMBL" id="KL142383">
    <property type="protein sequence ID" value="KDR74541.1"/>
    <property type="molecule type" value="Genomic_DNA"/>
</dbReference>
<protein>
    <submittedName>
        <fullName evidence="1">Uncharacterized protein</fullName>
    </submittedName>
</protein>
<accession>A0A067SUJ3</accession>
<dbReference type="HOGENOM" id="CLU_1731591_0_0_1"/>
<proteinExistence type="predicted"/>
<organism evidence="1 2">
    <name type="scientific">Galerina marginata (strain CBS 339.88)</name>
    <dbReference type="NCBI Taxonomy" id="685588"/>
    <lineage>
        <taxon>Eukaryota</taxon>
        <taxon>Fungi</taxon>
        <taxon>Dikarya</taxon>
        <taxon>Basidiomycota</taxon>
        <taxon>Agaricomycotina</taxon>
        <taxon>Agaricomycetes</taxon>
        <taxon>Agaricomycetidae</taxon>
        <taxon>Agaricales</taxon>
        <taxon>Agaricineae</taxon>
        <taxon>Strophariaceae</taxon>
        <taxon>Galerina</taxon>
    </lineage>
</organism>
<dbReference type="Proteomes" id="UP000027222">
    <property type="component" value="Unassembled WGS sequence"/>
</dbReference>
<reference evidence="2" key="1">
    <citation type="journal article" date="2014" name="Proc. Natl. Acad. Sci. U.S.A.">
        <title>Extensive sampling of basidiomycete genomes demonstrates inadequacy of the white-rot/brown-rot paradigm for wood decay fungi.</title>
        <authorList>
            <person name="Riley R."/>
            <person name="Salamov A.A."/>
            <person name="Brown D.W."/>
            <person name="Nagy L.G."/>
            <person name="Floudas D."/>
            <person name="Held B.W."/>
            <person name="Levasseur A."/>
            <person name="Lombard V."/>
            <person name="Morin E."/>
            <person name="Otillar R."/>
            <person name="Lindquist E.A."/>
            <person name="Sun H."/>
            <person name="LaButti K.M."/>
            <person name="Schmutz J."/>
            <person name="Jabbour D."/>
            <person name="Luo H."/>
            <person name="Baker S.E."/>
            <person name="Pisabarro A.G."/>
            <person name="Walton J.D."/>
            <person name="Blanchette R.A."/>
            <person name="Henrissat B."/>
            <person name="Martin F."/>
            <person name="Cullen D."/>
            <person name="Hibbett D.S."/>
            <person name="Grigoriev I.V."/>
        </authorList>
    </citation>
    <scope>NUCLEOTIDE SEQUENCE [LARGE SCALE GENOMIC DNA]</scope>
    <source>
        <strain evidence="2">CBS 339.88</strain>
    </source>
</reference>
<gene>
    <name evidence="1" type="ORF">GALMADRAFT_141568</name>
</gene>
<dbReference type="AlphaFoldDB" id="A0A067SUJ3"/>
<sequence length="151" mass="15560">MAVKITTSTKSSAIAQSGDSFPSRPAFWALSTSFAVAPCSRFPGDSSHLQSGLISASKGSSLRVVWDISVTGGAGGYISAPFNVGPSWPVGVGTFKLFINSGLHSSPSRIPPLTSIKFSPLSSSHVPPPLHSPFPAHAQFGPAPSRSAALR</sequence>
<name>A0A067SUJ3_GALM3</name>
<evidence type="ECO:0000313" key="2">
    <source>
        <dbReference type="Proteomes" id="UP000027222"/>
    </source>
</evidence>
<evidence type="ECO:0000313" key="1">
    <source>
        <dbReference type="EMBL" id="KDR74541.1"/>
    </source>
</evidence>
<keyword evidence="2" id="KW-1185">Reference proteome</keyword>